<dbReference type="AlphaFoldDB" id="A0A178UXG7"/>
<accession>A0A178UXG7</accession>
<proteinExistence type="predicted"/>
<evidence type="ECO:0008006" key="4">
    <source>
        <dbReference type="Google" id="ProtNLM"/>
    </source>
</evidence>
<evidence type="ECO:0000313" key="3">
    <source>
        <dbReference type="Proteomes" id="UP000078284"/>
    </source>
</evidence>
<comment type="caution">
    <text evidence="2">The sequence shown here is derived from an EMBL/GenBank/DDBJ whole genome shotgun (WGS) entry which is preliminary data.</text>
</comment>
<dbReference type="EMBL" id="LUHQ01000004">
    <property type="protein sequence ID" value="OAO97361.1"/>
    <property type="molecule type" value="Genomic_DNA"/>
</dbReference>
<feature type="transmembrane region" description="Helical" evidence="1">
    <location>
        <begin position="21"/>
        <end position="38"/>
    </location>
</feature>
<keyword evidence="1" id="KW-0812">Transmembrane</keyword>
<sequence>MARFFLLSHPLKYFINLSVKLILGLFYLSFSVFFFQFFNNNNTDVYTLDTRILVLNFTV</sequence>
<protein>
    <recommendedName>
        <fullName evidence="4">Transmembrane protein</fullName>
    </recommendedName>
</protein>
<gene>
    <name evidence="2" type="ordered locus">AXX17_At4g00880</name>
</gene>
<reference evidence="3" key="1">
    <citation type="journal article" date="2016" name="Proc. Natl. Acad. Sci. U.S.A.">
        <title>Chromosome-level assembly of Arabidopsis thaliana Ler reveals the extent of translocation and inversion polymorphisms.</title>
        <authorList>
            <person name="Zapata L."/>
            <person name="Ding J."/>
            <person name="Willing E.M."/>
            <person name="Hartwig B."/>
            <person name="Bezdan D."/>
            <person name="Jiao W.B."/>
            <person name="Patel V."/>
            <person name="Velikkakam James G."/>
            <person name="Koornneef M."/>
            <person name="Ossowski S."/>
            <person name="Schneeberger K."/>
        </authorList>
    </citation>
    <scope>NUCLEOTIDE SEQUENCE [LARGE SCALE GENOMIC DNA]</scope>
    <source>
        <strain evidence="3">cv. Landsberg erecta</strain>
    </source>
</reference>
<organism evidence="2 3">
    <name type="scientific">Arabidopsis thaliana</name>
    <name type="common">Mouse-ear cress</name>
    <dbReference type="NCBI Taxonomy" id="3702"/>
    <lineage>
        <taxon>Eukaryota</taxon>
        <taxon>Viridiplantae</taxon>
        <taxon>Streptophyta</taxon>
        <taxon>Embryophyta</taxon>
        <taxon>Tracheophyta</taxon>
        <taxon>Spermatophyta</taxon>
        <taxon>Magnoliopsida</taxon>
        <taxon>eudicotyledons</taxon>
        <taxon>Gunneridae</taxon>
        <taxon>Pentapetalae</taxon>
        <taxon>rosids</taxon>
        <taxon>malvids</taxon>
        <taxon>Brassicales</taxon>
        <taxon>Brassicaceae</taxon>
        <taxon>Camelineae</taxon>
        <taxon>Arabidopsis</taxon>
    </lineage>
</organism>
<evidence type="ECO:0000313" key="2">
    <source>
        <dbReference type="EMBL" id="OAO97361.1"/>
    </source>
</evidence>
<keyword evidence="1" id="KW-0472">Membrane</keyword>
<keyword evidence="1" id="KW-1133">Transmembrane helix</keyword>
<name>A0A178UXG7_ARATH</name>
<evidence type="ECO:0000256" key="1">
    <source>
        <dbReference type="SAM" id="Phobius"/>
    </source>
</evidence>
<dbReference type="Proteomes" id="UP000078284">
    <property type="component" value="Chromosome 4"/>
</dbReference>